<evidence type="ECO:0000313" key="1">
    <source>
        <dbReference type="EMBL" id="PIP73130.1"/>
    </source>
</evidence>
<comment type="caution">
    <text evidence="1">The sequence shown here is derived from an EMBL/GenBank/DDBJ whole genome shotgun (WGS) entry which is preliminary data.</text>
</comment>
<dbReference type="EMBL" id="PCTL01000029">
    <property type="protein sequence ID" value="PIP73130.1"/>
    <property type="molecule type" value="Genomic_DNA"/>
</dbReference>
<dbReference type="AlphaFoldDB" id="A0A2H0CUR4"/>
<evidence type="ECO:0000313" key="2">
    <source>
        <dbReference type="Proteomes" id="UP000230638"/>
    </source>
</evidence>
<gene>
    <name evidence="1" type="ORF">COW88_02880</name>
</gene>
<reference evidence="1 2" key="1">
    <citation type="submission" date="2017-09" db="EMBL/GenBank/DDBJ databases">
        <title>Depth-based differentiation of microbial function through sediment-hosted aquifers and enrichment of novel symbionts in the deep terrestrial subsurface.</title>
        <authorList>
            <person name="Probst A.J."/>
            <person name="Ladd B."/>
            <person name="Jarett J.K."/>
            <person name="Geller-Mcgrath D.E."/>
            <person name="Sieber C.M."/>
            <person name="Emerson J.B."/>
            <person name="Anantharaman K."/>
            <person name="Thomas B.C."/>
            <person name="Malmstrom R."/>
            <person name="Stieglmeier M."/>
            <person name="Klingl A."/>
            <person name="Woyke T."/>
            <person name="Ryan C.M."/>
            <person name="Banfield J.F."/>
        </authorList>
    </citation>
    <scope>NUCLEOTIDE SEQUENCE [LARGE SCALE GENOMIC DNA]</scope>
    <source>
        <strain evidence="1">CG22_combo_CG10-13_8_21_14_all_47_15</strain>
    </source>
</reference>
<sequence length="198" mass="23460">MKLKEIDLKKLKKDAQFLNIDKDASYIQAYREFLQYFKKLDVIEKHQFFIGAHFVYGWMPRMLNLNIQELEEVLMLLNKAKESETLLSGQELEVLKNCINHSMVGTSKLLHFINPKKYAIWDSRVLNYLNRLGYGWSIGNTENYLSYLDIVRDIVNNAGYEELHTLVENMCGYKIEPTRVIEMIMYETDRNGYVLEER</sequence>
<organism evidence="1 2">
    <name type="scientific">Candidatus Lloydbacteria bacterium CG22_combo_CG10-13_8_21_14_all_47_15</name>
    <dbReference type="NCBI Taxonomy" id="1974635"/>
    <lineage>
        <taxon>Bacteria</taxon>
        <taxon>Candidatus Lloydiibacteriota</taxon>
    </lineage>
</organism>
<protein>
    <submittedName>
        <fullName evidence="1">Uncharacterized protein</fullName>
    </submittedName>
</protein>
<proteinExistence type="predicted"/>
<name>A0A2H0CUR4_9BACT</name>
<accession>A0A2H0CUR4</accession>
<dbReference type="Proteomes" id="UP000230638">
    <property type="component" value="Unassembled WGS sequence"/>
</dbReference>